<name>A0A101EQ43_9THEM</name>
<reference evidence="2 3" key="1">
    <citation type="journal article" date="2015" name="MBio">
        <title>Genome-Resolved Metagenomic Analysis Reveals Roles for Candidate Phyla and Other Microbial Community Members in Biogeochemical Transformations in Oil Reservoirs.</title>
        <authorList>
            <person name="Hu P."/>
            <person name="Tom L."/>
            <person name="Singh A."/>
            <person name="Thomas B.C."/>
            <person name="Baker B.J."/>
            <person name="Piceno Y.M."/>
            <person name="Andersen G.L."/>
            <person name="Banfield J.F."/>
        </authorList>
    </citation>
    <scope>NUCLEOTIDE SEQUENCE [LARGE SCALE GENOMIC DNA]</scope>
    <source>
        <strain evidence="2">46_26</strain>
    </source>
</reference>
<sequence>MRNGSLIVETLISLFLILLTVVIFTTIIVGVAKNVTLTEKSIETFLFTNFAYDFLSKYGVGHLIEQGVYEEINREFWKDKWNDQNPPFPHIDSSGSTVEDVVLPSSSDVKYKKITLKIKINEGASIERIVIIGD</sequence>
<dbReference type="Proteomes" id="UP000058636">
    <property type="component" value="Unassembled WGS sequence"/>
</dbReference>
<evidence type="ECO:0008006" key="4">
    <source>
        <dbReference type="Google" id="ProtNLM"/>
    </source>
</evidence>
<feature type="transmembrane region" description="Helical" evidence="1">
    <location>
        <begin position="12"/>
        <end position="32"/>
    </location>
</feature>
<keyword evidence="1" id="KW-0472">Membrane</keyword>
<proteinExistence type="predicted"/>
<comment type="caution">
    <text evidence="2">The sequence shown here is derived from an EMBL/GenBank/DDBJ whole genome shotgun (WGS) entry which is preliminary data.</text>
</comment>
<keyword evidence="1" id="KW-1133">Transmembrane helix</keyword>
<dbReference type="AlphaFoldDB" id="A0A101EQ43"/>
<evidence type="ECO:0000313" key="3">
    <source>
        <dbReference type="Proteomes" id="UP000058636"/>
    </source>
</evidence>
<gene>
    <name evidence="2" type="ORF">XD57_1077</name>
</gene>
<organism evidence="2 3">
    <name type="scientific">Thermotoga petrophila</name>
    <dbReference type="NCBI Taxonomy" id="93929"/>
    <lineage>
        <taxon>Bacteria</taxon>
        <taxon>Thermotogati</taxon>
        <taxon>Thermotogota</taxon>
        <taxon>Thermotogae</taxon>
        <taxon>Thermotogales</taxon>
        <taxon>Thermotogaceae</taxon>
        <taxon>Thermotoga</taxon>
    </lineage>
</organism>
<evidence type="ECO:0000256" key="1">
    <source>
        <dbReference type="SAM" id="Phobius"/>
    </source>
</evidence>
<protein>
    <recommendedName>
        <fullName evidence="4">Type II secretion system protein</fullName>
    </recommendedName>
</protein>
<keyword evidence="1" id="KW-0812">Transmembrane</keyword>
<accession>A0A101EQ43</accession>
<dbReference type="RefSeq" id="WP_012896578.1">
    <property type="nucleotide sequence ID" value="NZ_DAITJQ010000001.1"/>
</dbReference>
<evidence type="ECO:0000313" key="2">
    <source>
        <dbReference type="EMBL" id="KUK22829.1"/>
    </source>
</evidence>
<dbReference type="PATRIC" id="fig|93930.3.peg.87"/>
<dbReference type="EMBL" id="LGFG01000087">
    <property type="protein sequence ID" value="KUK22829.1"/>
    <property type="molecule type" value="Genomic_DNA"/>
</dbReference>